<gene>
    <name evidence="5" type="ORF">QQ44_25200</name>
</gene>
<dbReference type="Pfam" id="PF00534">
    <property type="entry name" value="Glycos_transf_1"/>
    <property type="match status" value="1"/>
</dbReference>
<dbReference type="InterPro" id="IPR028098">
    <property type="entry name" value="Glyco_trans_4-like_N"/>
</dbReference>
<evidence type="ECO:0000256" key="2">
    <source>
        <dbReference type="ARBA" id="ARBA00022679"/>
    </source>
</evidence>
<dbReference type="Pfam" id="PF13439">
    <property type="entry name" value="Glyco_transf_4"/>
    <property type="match status" value="1"/>
</dbReference>
<dbReference type="CDD" id="cd03809">
    <property type="entry name" value="GT4_MtfB-like"/>
    <property type="match status" value="1"/>
</dbReference>
<evidence type="ECO:0000313" key="6">
    <source>
        <dbReference type="Proteomes" id="UP000031004"/>
    </source>
</evidence>
<comment type="caution">
    <text evidence="5">The sequence shown here is derived from an EMBL/GenBank/DDBJ whole genome shotgun (WGS) entry which is preliminary data.</text>
</comment>
<feature type="domain" description="Glycosyl transferase family 1" evidence="3">
    <location>
        <begin position="192"/>
        <end position="345"/>
    </location>
</feature>
<keyword evidence="6" id="KW-1185">Reference proteome</keyword>
<dbReference type="PANTHER" id="PTHR46401">
    <property type="entry name" value="GLYCOSYLTRANSFERASE WBBK-RELATED"/>
    <property type="match status" value="1"/>
</dbReference>
<accession>A0ABR4YMG0</accession>
<dbReference type="RefSeq" id="WP_039325969.1">
    <property type="nucleotide sequence ID" value="NZ_JTLZ01000012.1"/>
</dbReference>
<name>A0ABR4YMG0_9MYCO</name>
<dbReference type="Gene3D" id="3.40.50.2000">
    <property type="entry name" value="Glycogen Phosphorylase B"/>
    <property type="match status" value="2"/>
</dbReference>
<dbReference type="SUPFAM" id="SSF53756">
    <property type="entry name" value="UDP-Glycosyltransferase/glycogen phosphorylase"/>
    <property type="match status" value="1"/>
</dbReference>
<keyword evidence="2 5" id="KW-0808">Transferase</keyword>
<dbReference type="InterPro" id="IPR001296">
    <property type="entry name" value="Glyco_trans_1"/>
</dbReference>
<organism evidence="5 6">
    <name type="scientific">Mycolicibacterium setense</name>
    <dbReference type="NCBI Taxonomy" id="431269"/>
    <lineage>
        <taxon>Bacteria</taxon>
        <taxon>Bacillati</taxon>
        <taxon>Actinomycetota</taxon>
        <taxon>Actinomycetes</taxon>
        <taxon>Mycobacteriales</taxon>
        <taxon>Mycobacteriaceae</taxon>
        <taxon>Mycolicibacterium</taxon>
    </lineage>
</organism>
<dbReference type="EMBL" id="JTLZ01000012">
    <property type="protein sequence ID" value="KHO19932.1"/>
    <property type="molecule type" value="Genomic_DNA"/>
</dbReference>
<keyword evidence="1" id="KW-0328">Glycosyltransferase</keyword>
<dbReference type="PANTHER" id="PTHR46401:SF2">
    <property type="entry name" value="GLYCOSYLTRANSFERASE WBBK-RELATED"/>
    <property type="match status" value="1"/>
</dbReference>
<reference evidence="5 6" key="1">
    <citation type="submission" date="2014-11" db="EMBL/GenBank/DDBJ databases">
        <title>Mycobacterium setense Manresensis Genome.</title>
        <authorList>
            <person name="Rech G."/>
            <person name="Sumoy L."/>
        </authorList>
    </citation>
    <scope>NUCLEOTIDE SEQUENCE [LARGE SCALE GENOMIC DNA]</scope>
    <source>
        <strain evidence="5 6">Manresensis</strain>
    </source>
</reference>
<evidence type="ECO:0000259" key="3">
    <source>
        <dbReference type="Pfam" id="PF00534"/>
    </source>
</evidence>
<evidence type="ECO:0000313" key="5">
    <source>
        <dbReference type="EMBL" id="KHO19932.1"/>
    </source>
</evidence>
<protein>
    <submittedName>
        <fullName evidence="5">Glycosyl transferase family 1</fullName>
    </submittedName>
</protein>
<evidence type="ECO:0000259" key="4">
    <source>
        <dbReference type="Pfam" id="PF13439"/>
    </source>
</evidence>
<proteinExistence type="predicted"/>
<dbReference type="GO" id="GO:0016740">
    <property type="term" value="F:transferase activity"/>
    <property type="evidence" value="ECO:0007669"/>
    <property type="project" value="UniProtKB-KW"/>
</dbReference>
<dbReference type="Proteomes" id="UP000031004">
    <property type="component" value="Unassembled WGS sequence"/>
</dbReference>
<sequence length="376" mass="41217">MAEHIDLLLDARHINQSGIGTYIRTELPNVQKTLAQQGLSLGVLVDQGKEPPLDDGTTVMFAEPSNAAMYSPREQQVWRHALKSLRPRALWLPHYPFPFAILARGNSHTKLFVTIHDILHLQPQNISGKNFAYRAYARAMISMDARRCNKIFTPSQATAKALAEVSPKAQTVVTPIPVGEAWLTPSDAALNPVEGRYVLFVGNAKWHKNLPVLFEAFREVASTIPQNLVIAGAGESVRNFDDRLQKYASELADRVLTIGRVDFEALRAMVAGADLLVMPSLYEGAGLPPLEAMASGTAVLASSIPSLRETCGDGAEYFDPYDHRTLVEQLRTLCCDDQARAALAARGWAHVTRRQSQIRPTTAAETICAELLGAGR</sequence>
<evidence type="ECO:0000256" key="1">
    <source>
        <dbReference type="ARBA" id="ARBA00022676"/>
    </source>
</evidence>
<feature type="domain" description="Glycosyltransferase subfamily 4-like N-terminal" evidence="4">
    <location>
        <begin position="32"/>
        <end position="173"/>
    </location>
</feature>